<evidence type="ECO:0000313" key="2">
    <source>
        <dbReference type="Proteomes" id="UP000569732"/>
    </source>
</evidence>
<accession>A0A853IFY9</accession>
<proteinExistence type="predicted"/>
<reference evidence="1 2" key="1">
    <citation type="submission" date="2020-07" db="EMBL/GenBank/DDBJ databases">
        <title>Endozoicomonas sp. nov., isolated from sediment.</title>
        <authorList>
            <person name="Gu T."/>
        </authorList>
    </citation>
    <scope>NUCLEOTIDE SEQUENCE [LARGE SCALE GENOMIC DNA]</scope>
    <source>
        <strain evidence="1 2">SM1973</strain>
    </source>
</reference>
<keyword evidence="2" id="KW-1185">Reference proteome</keyword>
<protein>
    <submittedName>
        <fullName evidence="1">Uncharacterized protein</fullName>
    </submittedName>
</protein>
<organism evidence="1 2">
    <name type="scientific">Spartinivicinus marinus</name>
    <dbReference type="NCBI Taxonomy" id="2994442"/>
    <lineage>
        <taxon>Bacteria</taxon>
        <taxon>Pseudomonadati</taxon>
        <taxon>Pseudomonadota</taxon>
        <taxon>Gammaproteobacteria</taxon>
        <taxon>Oceanospirillales</taxon>
        <taxon>Zooshikellaceae</taxon>
        <taxon>Spartinivicinus</taxon>
    </lineage>
</organism>
<dbReference type="AlphaFoldDB" id="A0A853IFY9"/>
<comment type="caution">
    <text evidence="1">The sequence shown here is derived from an EMBL/GenBank/DDBJ whole genome shotgun (WGS) entry which is preliminary data.</text>
</comment>
<gene>
    <name evidence="1" type="ORF">H0A36_25920</name>
</gene>
<evidence type="ECO:0000313" key="1">
    <source>
        <dbReference type="EMBL" id="NYZ69458.1"/>
    </source>
</evidence>
<dbReference type="Proteomes" id="UP000569732">
    <property type="component" value="Unassembled WGS sequence"/>
</dbReference>
<dbReference type="EMBL" id="JACCKB010000088">
    <property type="protein sequence ID" value="NYZ69458.1"/>
    <property type="molecule type" value="Genomic_DNA"/>
</dbReference>
<name>A0A853IFY9_9GAMM</name>
<sequence>MAQGIEKLRFAKQLKKLQEQAFSENTKGIEKLKLVKEIKVVREALAVNSKSTISRFQQLLAGEFNKLDPKAFIKMVKSIVVDEEANVDEIKQPVVDYLINHLNLKAA</sequence>
<dbReference type="RefSeq" id="WP_180571447.1">
    <property type="nucleotide sequence ID" value="NZ_JACCKB010000088.1"/>
</dbReference>